<reference evidence="8 9" key="1">
    <citation type="submission" date="2024-07" db="EMBL/GenBank/DDBJ databases">
        <title>Draft Genome Sequence of Ferrimicrobium acidiphilum Strain YE2023, Isolated from a Pulp of Bioleach Reactor.</title>
        <authorList>
            <person name="Elkina Y.A."/>
            <person name="Bulaeva A.G."/>
            <person name="Beletsky A.V."/>
            <person name="Mardanov A.V."/>
        </authorList>
    </citation>
    <scope>NUCLEOTIDE SEQUENCE [LARGE SCALE GENOMIC DNA]</scope>
    <source>
        <strain evidence="8 9">YE2023</strain>
    </source>
</reference>
<evidence type="ECO:0000256" key="5">
    <source>
        <dbReference type="SAM" id="MobiDB-lite"/>
    </source>
</evidence>
<proteinExistence type="predicted"/>
<comment type="subcellular location">
    <subcellularLocation>
        <location evidence="1">Membrane</location>
    </subcellularLocation>
</comment>
<keyword evidence="9" id="KW-1185">Reference proteome</keyword>
<evidence type="ECO:0000256" key="4">
    <source>
        <dbReference type="ARBA" id="ARBA00023136"/>
    </source>
</evidence>
<dbReference type="InterPro" id="IPR010920">
    <property type="entry name" value="LSM_dom_sf"/>
</dbReference>
<dbReference type="InterPro" id="IPR006685">
    <property type="entry name" value="MscS_channel_2nd"/>
</dbReference>
<evidence type="ECO:0000256" key="3">
    <source>
        <dbReference type="ARBA" id="ARBA00022989"/>
    </source>
</evidence>
<evidence type="ECO:0000256" key="2">
    <source>
        <dbReference type="ARBA" id="ARBA00022692"/>
    </source>
</evidence>
<feature type="transmembrane region" description="Helical" evidence="6">
    <location>
        <begin position="54"/>
        <end position="72"/>
    </location>
</feature>
<feature type="transmembrane region" description="Helical" evidence="6">
    <location>
        <begin position="84"/>
        <end position="102"/>
    </location>
</feature>
<accession>A0ABV3XYP8</accession>
<dbReference type="Gene3D" id="1.10.287.1260">
    <property type="match status" value="1"/>
</dbReference>
<gene>
    <name evidence="8" type="ORF">AB6A68_00810</name>
</gene>
<feature type="transmembrane region" description="Helical" evidence="6">
    <location>
        <begin position="12"/>
        <end position="33"/>
    </location>
</feature>
<feature type="region of interest" description="Disordered" evidence="5">
    <location>
        <begin position="346"/>
        <end position="391"/>
    </location>
</feature>
<feature type="transmembrane region" description="Helical" evidence="6">
    <location>
        <begin position="132"/>
        <end position="153"/>
    </location>
</feature>
<protein>
    <submittedName>
        <fullName evidence="8">Mechanosensitive ion channel domain-containing protein</fullName>
    </submittedName>
</protein>
<evidence type="ECO:0000256" key="1">
    <source>
        <dbReference type="ARBA" id="ARBA00004370"/>
    </source>
</evidence>
<evidence type="ECO:0000259" key="7">
    <source>
        <dbReference type="Pfam" id="PF00924"/>
    </source>
</evidence>
<dbReference type="Gene3D" id="2.30.30.60">
    <property type="match status" value="1"/>
</dbReference>
<keyword evidence="3 6" id="KW-1133">Transmembrane helix</keyword>
<dbReference type="PANTHER" id="PTHR30566">
    <property type="entry name" value="YNAI-RELATED MECHANOSENSITIVE ION CHANNEL"/>
    <property type="match status" value="1"/>
</dbReference>
<feature type="compositionally biased region" description="Polar residues" evidence="5">
    <location>
        <begin position="371"/>
        <end position="384"/>
    </location>
</feature>
<dbReference type="InterPro" id="IPR023408">
    <property type="entry name" value="MscS_beta-dom_sf"/>
</dbReference>
<name>A0ABV3XYP8_9ACTN</name>
<dbReference type="SUPFAM" id="SSF50182">
    <property type="entry name" value="Sm-like ribonucleoproteins"/>
    <property type="match status" value="1"/>
</dbReference>
<dbReference type="RefSeq" id="WP_298403599.1">
    <property type="nucleotide sequence ID" value="NZ_JBFSHR010000002.1"/>
</dbReference>
<evidence type="ECO:0000256" key="6">
    <source>
        <dbReference type="SAM" id="Phobius"/>
    </source>
</evidence>
<evidence type="ECO:0000313" key="9">
    <source>
        <dbReference type="Proteomes" id="UP001560267"/>
    </source>
</evidence>
<dbReference type="PANTHER" id="PTHR30566:SF25">
    <property type="entry name" value="INNER MEMBRANE PROTEIN"/>
    <property type="match status" value="1"/>
</dbReference>
<keyword evidence="2 6" id="KW-0812">Transmembrane</keyword>
<sequence length="391" mass="42963">MTDLLHQYLKALPALLIALVLGIGIAFVIFRVTRWINAHHPNSVRTAALRRLRGPMRSLVPLLLMLASLHYVKISVPAEVDIRHAISILLVGAAAWGLARLVEAIEDAVLYYYHIDAADNLKARRLQTQIRVFRRIVVVVIGLIAVAVVLFSFPSVRLAGAGVLASAGIISIIAGIASKPVASNVIAGIQIALSQPIRLDDVVVIQGHWGRIEEISLTYVVVRIWDMRRLVLPISYFITNPFENWTKTTADILGIVHIEVDYTAPVAAIREQFLAIVASSPDWDGNVARCQVTQLGVSTMQLRFVMSSPDSSRSWNLECELREKLISYLQQRFPETLPRVRAEMVPSSLTNQSDGASSSPVPPIVDPSASQLFNPPTFPSSATSGGKVRHR</sequence>
<evidence type="ECO:0000313" key="8">
    <source>
        <dbReference type="EMBL" id="MEX6428385.1"/>
    </source>
</evidence>
<dbReference type="Pfam" id="PF00924">
    <property type="entry name" value="MS_channel_2nd"/>
    <property type="match status" value="1"/>
</dbReference>
<keyword evidence="4 6" id="KW-0472">Membrane</keyword>
<feature type="domain" description="Mechanosensitive ion channel MscS" evidence="7">
    <location>
        <begin position="182"/>
        <end position="247"/>
    </location>
</feature>
<organism evidence="8 9">
    <name type="scientific">Ferrimicrobium acidiphilum</name>
    <dbReference type="NCBI Taxonomy" id="121039"/>
    <lineage>
        <taxon>Bacteria</taxon>
        <taxon>Bacillati</taxon>
        <taxon>Actinomycetota</taxon>
        <taxon>Acidimicrobiia</taxon>
        <taxon>Acidimicrobiales</taxon>
        <taxon>Acidimicrobiaceae</taxon>
        <taxon>Ferrimicrobium</taxon>
    </lineage>
</organism>
<feature type="transmembrane region" description="Helical" evidence="6">
    <location>
        <begin position="159"/>
        <end position="177"/>
    </location>
</feature>
<dbReference type="EMBL" id="JBFSHR010000002">
    <property type="protein sequence ID" value="MEX6428385.1"/>
    <property type="molecule type" value="Genomic_DNA"/>
</dbReference>
<dbReference type="Proteomes" id="UP001560267">
    <property type="component" value="Unassembled WGS sequence"/>
</dbReference>
<comment type="caution">
    <text evidence="8">The sequence shown here is derived from an EMBL/GenBank/DDBJ whole genome shotgun (WGS) entry which is preliminary data.</text>
</comment>